<feature type="signal peptide" evidence="1">
    <location>
        <begin position="1"/>
        <end position="31"/>
    </location>
</feature>
<name>A0A8J5WL94_ZIZPA</name>
<accession>A0A8J5WL94</accession>
<keyword evidence="3" id="KW-1185">Reference proteome</keyword>
<reference evidence="2" key="1">
    <citation type="journal article" date="2021" name="bioRxiv">
        <title>Whole Genome Assembly and Annotation of Northern Wild Rice, Zizania palustris L., Supports a Whole Genome Duplication in the Zizania Genus.</title>
        <authorList>
            <person name="Haas M."/>
            <person name="Kono T."/>
            <person name="Macchietto M."/>
            <person name="Millas R."/>
            <person name="McGilp L."/>
            <person name="Shao M."/>
            <person name="Duquette J."/>
            <person name="Hirsch C.N."/>
            <person name="Kimball J."/>
        </authorList>
    </citation>
    <scope>NUCLEOTIDE SEQUENCE</scope>
    <source>
        <tissue evidence="2">Fresh leaf tissue</tissue>
    </source>
</reference>
<dbReference type="Proteomes" id="UP000729402">
    <property type="component" value="Unassembled WGS sequence"/>
</dbReference>
<dbReference type="OrthoDB" id="687003at2759"/>
<feature type="chain" id="PRO_5035212252" description="Knottin scorpion toxin-like domain-containing protein" evidence="1">
    <location>
        <begin position="32"/>
        <end position="71"/>
    </location>
</feature>
<dbReference type="AlphaFoldDB" id="A0A8J5WL94"/>
<protein>
    <recommendedName>
        <fullName evidence="4">Knottin scorpion toxin-like domain-containing protein</fullName>
    </recommendedName>
</protein>
<evidence type="ECO:0000256" key="1">
    <source>
        <dbReference type="SAM" id="SignalP"/>
    </source>
</evidence>
<comment type="caution">
    <text evidence="2">The sequence shown here is derived from an EMBL/GenBank/DDBJ whole genome shotgun (WGS) entry which is preliminary data.</text>
</comment>
<organism evidence="2 3">
    <name type="scientific">Zizania palustris</name>
    <name type="common">Northern wild rice</name>
    <dbReference type="NCBI Taxonomy" id="103762"/>
    <lineage>
        <taxon>Eukaryota</taxon>
        <taxon>Viridiplantae</taxon>
        <taxon>Streptophyta</taxon>
        <taxon>Embryophyta</taxon>
        <taxon>Tracheophyta</taxon>
        <taxon>Spermatophyta</taxon>
        <taxon>Magnoliopsida</taxon>
        <taxon>Liliopsida</taxon>
        <taxon>Poales</taxon>
        <taxon>Poaceae</taxon>
        <taxon>BOP clade</taxon>
        <taxon>Oryzoideae</taxon>
        <taxon>Oryzeae</taxon>
        <taxon>Zizaniinae</taxon>
        <taxon>Zizania</taxon>
    </lineage>
</organism>
<evidence type="ECO:0000313" key="2">
    <source>
        <dbReference type="EMBL" id="KAG8090482.1"/>
    </source>
</evidence>
<evidence type="ECO:0000313" key="3">
    <source>
        <dbReference type="Proteomes" id="UP000729402"/>
    </source>
</evidence>
<evidence type="ECO:0008006" key="4">
    <source>
        <dbReference type="Google" id="ProtNLM"/>
    </source>
</evidence>
<sequence length="71" mass="7740">MAAEFSGVICKVLVMVVTMVALLFSAGVADGGPRYEYCLRKCIDRCDEYCRAMEYPHGGDCNMNGVCCCLS</sequence>
<keyword evidence="1" id="KW-0732">Signal</keyword>
<reference evidence="2" key="2">
    <citation type="submission" date="2021-02" db="EMBL/GenBank/DDBJ databases">
        <authorList>
            <person name="Kimball J.A."/>
            <person name="Haas M.W."/>
            <person name="Macchietto M."/>
            <person name="Kono T."/>
            <person name="Duquette J."/>
            <person name="Shao M."/>
        </authorList>
    </citation>
    <scope>NUCLEOTIDE SEQUENCE</scope>
    <source>
        <tissue evidence="2">Fresh leaf tissue</tissue>
    </source>
</reference>
<gene>
    <name evidence="2" type="ORF">GUJ93_ZPchr0011g26967</name>
</gene>
<dbReference type="EMBL" id="JAAALK010000081">
    <property type="protein sequence ID" value="KAG8090482.1"/>
    <property type="molecule type" value="Genomic_DNA"/>
</dbReference>
<proteinExistence type="predicted"/>